<evidence type="ECO:0000256" key="1">
    <source>
        <dbReference type="ARBA" id="ARBA00004141"/>
    </source>
</evidence>
<evidence type="ECO:0000256" key="7">
    <source>
        <dbReference type="SAM" id="MobiDB-lite"/>
    </source>
</evidence>
<feature type="transmembrane region" description="Helical" evidence="8">
    <location>
        <begin position="314"/>
        <end position="335"/>
    </location>
</feature>
<feature type="transmembrane region" description="Helical" evidence="8">
    <location>
        <begin position="12"/>
        <end position="35"/>
    </location>
</feature>
<comment type="similarity">
    <text evidence="2">Belongs to the CRT-like transporter family.</text>
</comment>
<keyword evidence="3" id="KW-0813">Transport</keyword>
<gene>
    <name evidence="9" type="primary">CG10</name>
    <name evidence="9" type="ORF">SNAT2548_LOCUS3986</name>
</gene>
<evidence type="ECO:0000313" key="10">
    <source>
        <dbReference type="Proteomes" id="UP000604046"/>
    </source>
</evidence>
<evidence type="ECO:0000313" key="9">
    <source>
        <dbReference type="EMBL" id="CAE7033219.1"/>
    </source>
</evidence>
<dbReference type="EMBL" id="CAJNDS010000243">
    <property type="protein sequence ID" value="CAE7033219.1"/>
    <property type="molecule type" value="Genomic_DNA"/>
</dbReference>
<name>A0A812IC92_9DINO</name>
<dbReference type="SUPFAM" id="SSF103481">
    <property type="entry name" value="Multidrug resistance efflux transporter EmrE"/>
    <property type="match status" value="1"/>
</dbReference>
<accession>A0A812IC92</accession>
<dbReference type="InterPro" id="IPR013936">
    <property type="entry name" value="CRT-like"/>
</dbReference>
<feature type="transmembrane region" description="Helical" evidence="8">
    <location>
        <begin position="347"/>
        <end position="365"/>
    </location>
</feature>
<evidence type="ECO:0000256" key="2">
    <source>
        <dbReference type="ARBA" id="ARBA00006690"/>
    </source>
</evidence>
<keyword evidence="10" id="KW-1185">Reference proteome</keyword>
<feature type="compositionally biased region" description="Acidic residues" evidence="7">
    <location>
        <begin position="88"/>
        <end position="97"/>
    </location>
</feature>
<proteinExistence type="inferred from homology"/>
<feature type="transmembrane region" description="Helical" evidence="8">
    <location>
        <begin position="166"/>
        <end position="185"/>
    </location>
</feature>
<evidence type="ECO:0000256" key="5">
    <source>
        <dbReference type="ARBA" id="ARBA00022989"/>
    </source>
</evidence>
<dbReference type="Proteomes" id="UP000604046">
    <property type="component" value="Unassembled WGS sequence"/>
</dbReference>
<evidence type="ECO:0000256" key="3">
    <source>
        <dbReference type="ARBA" id="ARBA00022448"/>
    </source>
</evidence>
<sequence length="462" mass="50217">MGRPALEDVKSALLNWNNLFVVSLWISQACLSVSHKRVSIVMRESPFVLTSLQPVWIAVAFGIVWAAISCRGHSQKRAEEESAAASDSGDEEQDSDDSVSGGPAPKFRVWHSAVMGLLFTTYNFLGYSGARGHLVSGPLILLLQQTVIPLTMLFSICFLGRRYFATHILSCACILAGILVSFIGKEWTAKSTGAVCLLLAQAFPGASSTVFMEYSLQRAHVSFWKLWTLINVFEVVALPPVFVASVPLQGLTFAQSPGNLLDGFQCLFLGQGGAAGADDEECATLAYLYPVFVVALIAVKTLQAAVIAKFSSGLVWVVAAAAVPLASQAFTVPLVMGSSNVQPPLSAWIWLGTVLVVAGMVLFRVKEAVREDLRLWKSWVSRGASAMLSSGPGAEIESLRRQLALSAEQVDFNQECCQDLQLRLRQQHNKAEERLRKERGRFATVNRLEGVLPKQMLLKALA</sequence>
<dbReference type="PANTHER" id="PTHR31326">
    <property type="entry name" value="PROTEIN CLT2, CHLOROPLASTIC"/>
    <property type="match status" value="1"/>
</dbReference>
<feature type="transmembrane region" description="Helical" evidence="8">
    <location>
        <begin position="109"/>
        <end position="127"/>
    </location>
</feature>
<comment type="caution">
    <text evidence="9">The sequence shown here is derived from an EMBL/GenBank/DDBJ whole genome shotgun (WGS) entry which is preliminary data.</text>
</comment>
<dbReference type="PROSITE" id="PS51257">
    <property type="entry name" value="PROKAR_LIPOPROTEIN"/>
    <property type="match status" value="1"/>
</dbReference>
<feature type="transmembrane region" description="Helical" evidence="8">
    <location>
        <begin position="191"/>
        <end position="214"/>
    </location>
</feature>
<dbReference type="OrthoDB" id="416555at2759"/>
<dbReference type="AlphaFoldDB" id="A0A812IC92"/>
<evidence type="ECO:0000256" key="8">
    <source>
        <dbReference type="SAM" id="Phobius"/>
    </source>
</evidence>
<comment type="subcellular location">
    <subcellularLocation>
        <location evidence="1">Membrane</location>
        <topology evidence="1">Multi-pass membrane protein</topology>
    </subcellularLocation>
</comment>
<feature type="transmembrane region" description="Helical" evidence="8">
    <location>
        <begin position="47"/>
        <end position="68"/>
    </location>
</feature>
<evidence type="ECO:0000256" key="6">
    <source>
        <dbReference type="ARBA" id="ARBA00023136"/>
    </source>
</evidence>
<keyword evidence="5 8" id="KW-1133">Transmembrane helix</keyword>
<organism evidence="9 10">
    <name type="scientific">Symbiodinium natans</name>
    <dbReference type="NCBI Taxonomy" id="878477"/>
    <lineage>
        <taxon>Eukaryota</taxon>
        <taxon>Sar</taxon>
        <taxon>Alveolata</taxon>
        <taxon>Dinophyceae</taxon>
        <taxon>Suessiales</taxon>
        <taxon>Symbiodiniaceae</taxon>
        <taxon>Symbiodinium</taxon>
    </lineage>
</organism>
<feature type="transmembrane region" description="Helical" evidence="8">
    <location>
        <begin position="139"/>
        <end position="159"/>
    </location>
</feature>
<feature type="transmembrane region" description="Helical" evidence="8">
    <location>
        <begin position="226"/>
        <end position="248"/>
    </location>
</feature>
<evidence type="ECO:0000256" key="4">
    <source>
        <dbReference type="ARBA" id="ARBA00022692"/>
    </source>
</evidence>
<protein>
    <submittedName>
        <fullName evidence="9">CG10 protein</fullName>
    </submittedName>
</protein>
<dbReference type="GO" id="GO:0016020">
    <property type="term" value="C:membrane"/>
    <property type="evidence" value="ECO:0007669"/>
    <property type="project" value="UniProtKB-SubCell"/>
</dbReference>
<dbReference type="InterPro" id="IPR037185">
    <property type="entry name" value="EmrE-like"/>
</dbReference>
<dbReference type="PANTHER" id="PTHR31326:SF1">
    <property type="entry name" value="PROTEIN CLT2, CHLOROPLASTIC"/>
    <property type="match status" value="1"/>
</dbReference>
<keyword evidence="6 8" id="KW-0472">Membrane</keyword>
<keyword evidence="4 8" id="KW-0812">Transmembrane</keyword>
<reference evidence="9" key="1">
    <citation type="submission" date="2021-02" db="EMBL/GenBank/DDBJ databases">
        <authorList>
            <person name="Dougan E. K."/>
            <person name="Rhodes N."/>
            <person name="Thang M."/>
            <person name="Chan C."/>
        </authorList>
    </citation>
    <scope>NUCLEOTIDE SEQUENCE</scope>
</reference>
<feature type="transmembrane region" description="Helical" evidence="8">
    <location>
        <begin position="287"/>
        <end position="307"/>
    </location>
</feature>
<dbReference type="Pfam" id="PF08627">
    <property type="entry name" value="CRT-like"/>
    <property type="match status" value="1"/>
</dbReference>
<feature type="region of interest" description="Disordered" evidence="7">
    <location>
        <begin position="79"/>
        <end position="101"/>
    </location>
</feature>